<dbReference type="EMBL" id="JAGPYM010000004">
    <property type="protein sequence ID" value="KAH6896058.1"/>
    <property type="molecule type" value="Genomic_DNA"/>
</dbReference>
<dbReference type="Proteomes" id="UP000777438">
    <property type="component" value="Unassembled WGS sequence"/>
</dbReference>
<dbReference type="InterPro" id="IPR027417">
    <property type="entry name" value="P-loop_NTPase"/>
</dbReference>
<organism evidence="1 2">
    <name type="scientific">Thelonectria olida</name>
    <dbReference type="NCBI Taxonomy" id="1576542"/>
    <lineage>
        <taxon>Eukaryota</taxon>
        <taxon>Fungi</taxon>
        <taxon>Dikarya</taxon>
        <taxon>Ascomycota</taxon>
        <taxon>Pezizomycotina</taxon>
        <taxon>Sordariomycetes</taxon>
        <taxon>Hypocreomycetidae</taxon>
        <taxon>Hypocreales</taxon>
        <taxon>Nectriaceae</taxon>
        <taxon>Thelonectria</taxon>
    </lineage>
</organism>
<gene>
    <name evidence="1" type="ORF">B0T10DRAFT_397392</name>
</gene>
<accession>A0A9P8WDS1</accession>
<evidence type="ECO:0008006" key="3">
    <source>
        <dbReference type="Google" id="ProtNLM"/>
    </source>
</evidence>
<proteinExistence type="predicted"/>
<evidence type="ECO:0000313" key="2">
    <source>
        <dbReference type="Proteomes" id="UP000777438"/>
    </source>
</evidence>
<dbReference type="AlphaFoldDB" id="A0A9P8WDS1"/>
<evidence type="ECO:0000313" key="1">
    <source>
        <dbReference type="EMBL" id="KAH6896058.1"/>
    </source>
</evidence>
<protein>
    <recommendedName>
        <fullName evidence="3">ATPase AAA-type core domain-containing protein</fullName>
    </recommendedName>
</protein>
<keyword evidence="2" id="KW-1185">Reference proteome</keyword>
<reference evidence="1 2" key="1">
    <citation type="journal article" date="2021" name="Nat. Commun.">
        <title>Genetic determinants of endophytism in the Arabidopsis root mycobiome.</title>
        <authorList>
            <person name="Mesny F."/>
            <person name="Miyauchi S."/>
            <person name="Thiergart T."/>
            <person name="Pickel B."/>
            <person name="Atanasova L."/>
            <person name="Karlsson M."/>
            <person name="Huettel B."/>
            <person name="Barry K.W."/>
            <person name="Haridas S."/>
            <person name="Chen C."/>
            <person name="Bauer D."/>
            <person name="Andreopoulos W."/>
            <person name="Pangilinan J."/>
            <person name="LaButti K."/>
            <person name="Riley R."/>
            <person name="Lipzen A."/>
            <person name="Clum A."/>
            <person name="Drula E."/>
            <person name="Henrissat B."/>
            <person name="Kohler A."/>
            <person name="Grigoriev I.V."/>
            <person name="Martin F.M."/>
            <person name="Hacquard S."/>
        </authorList>
    </citation>
    <scope>NUCLEOTIDE SEQUENCE [LARGE SCALE GENOMIC DNA]</scope>
    <source>
        <strain evidence="1 2">MPI-CAGE-CH-0241</strain>
    </source>
</reference>
<comment type="caution">
    <text evidence="1">The sequence shown here is derived from an EMBL/GenBank/DDBJ whole genome shotgun (WGS) entry which is preliminary data.</text>
</comment>
<dbReference type="OrthoDB" id="5305673at2759"/>
<name>A0A9P8WDS1_9HYPO</name>
<sequence length="1001" mass="112787">MSSLGDLTNFDADNATLPCGQYKIETERPCTVHALNNGVFSRNWITSKQPLRGDLIERITGIQFIASSHDQGVANDPSAGNWTWFEIGIIKGKTSKKKGKALTWMSHVNRFLSEDFGWDGDSLQVRVCARFPEWSNYAEKGYLVFNVGCETVHHEPIEFPLPDAFRPRDIMLAGPDQAIMRQLLEDKRHPYGLLNWNRDVPTLFETQSLINRVSILQADDESSRRLRIFQTSTFGDLATLSGQLGDAEEPPLPLVIFDADKLRIQRNISPEHLSWDKTVESLWHSVGLQENKFHLLIRLGFEGTIYRGPNLNAPRILIFEPSSAEGQLLRSNPEKDQPKIKAELEAAYIAGLTASLAKESDTSIEELCETQIKEAIMTGLTWSRRYAALKFPKDKKMKPVDPTWASIKSETNVDPMLISAKMETLQIGISLIFKTLNHDQLDIAARDIVNEGMNDVMPYVPTASFGHLVTADRDEIDGFRAVANSITNYLGTTDPQPLSIAVFGQPGAGKSFGVKQLIKTLLHGADTKELDYNLSQFQHDDDLVTLFETIRDSSMEGKLPVVYFDEFDTTFNQQSLYWLKYFLGPMKHGVSNMGTRRVLGRGIYIFIGGTATTLQEFKPSEDQDIALPANALEAPAAYQRQVPAGCEELEVFLTSHLEKPPRFRTVSLPTLNGYSDLQKILYDIRDETSAGNVPVIFFTDFGAPMQRLEHQPGEILGWLKYFLAPMQDGAFFHRGEFRPLGRAVFVFVESNSSRFEGFPDIEAISDADAYREDQGPSKFHKAKGPDFVSRLRGFVWKKTDQQNNVNGLENVNNLKNAVLEFVNKKKGSKPLSLGPNANAVNLSEAQLRAGFAENLGGGYINILGPNKIIRPDREDDLFTIRRAVLLHTWLGQRCKTEGREVRIERRFLNGLLKVPKFRHGTRSMEAILAMASLPNDSNELQIRGINTLEQVDLHVDWVDFMQEMDETLNETAEMEWHNGEINWAKRRAGGAYDPFKWSMNS</sequence>
<dbReference type="SUPFAM" id="SSF52540">
    <property type="entry name" value="P-loop containing nucleoside triphosphate hydrolases"/>
    <property type="match status" value="1"/>
</dbReference>